<evidence type="ECO:0000259" key="1">
    <source>
        <dbReference type="Pfam" id="PF13338"/>
    </source>
</evidence>
<feature type="domain" description="AbiEi antitoxin N-terminal" evidence="1">
    <location>
        <begin position="4"/>
        <end position="52"/>
    </location>
</feature>
<reference evidence="2" key="2">
    <citation type="submission" date="2020-09" db="EMBL/GenBank/DDBJ databases">
        <authorList>
            <person name="Sun Q."/>
            <person name="Zhou Y."/>
        </authorList>
    </citation>
    <scope>NUCLEOTIDE SEQUENCE</scope>
    <source>
        <strain evidence="2">CGMCC 1.10749</strain>
    </source>
</reference>
<accession>A0A8H9FS34</accession>
<comment type="caution">
    <text evidence="2">The sequence shown here is derived from an EMBL/GenBank/DDBJ whole genome shotgun (WGS) entry which is preliminary data.</text>
</comment>
<name>A0A8H9FS34_9MICO</name>
<dbReference type="RefSeq" id="WP_035948275.1">
    <property type="nucleotide sequence ID" value="NZ_BMEA01000001.1"/>
</dbReference>
<dbReference type="Proteomes" id="UP000628079">
    <property type="component" value="Unassembled WGS sequence"/>
</dbReference>
<proteinExistence type="predicted"/>
<reference evidence="2" key="1">
    <citation type="journal article" date="2014" name="Int. J. Syst. Evol. Microbiol.">
        <title>Complete genome sequence of Corynebacterium casei LMG S-19264T (=DSM 44701T), isolated from a smear-ripened cheese.</title>
        <authorList>
            <consortium name="US DOE Joint Genome Institute (JGI-PGF)"/>
            <person name="Walter F."/>
            <person name="Albersmeier A."/>
            <person name="Kalinowski J."/>
            <person name="Ruckert C."/>
        </authorList>
    </citation>
    <scope>NUCLEOTIDE SEQUENCE</scope>
    <source>
        <strain evidence="2">CGMCC 1.10749</strain>
    </source>
</reference>
<gene>
    <name evidence="2" type="ORF">GCM10011314_00430</name>
</gene>
<dbReference type="InterPro" id="IPR025159">
    <property type="entry name" value="AbiEi_N"/>
</dbReference>
<evidence type="ECO:0000313" key="3">
    <source>
        <dbReference type="Proteomes" id="UP000628079"/>
    </source>
</evidence>
<dbReference type="EMBL" id="BMEA01000001">
    <property type="protein sequence ID" value="GGB65144.1"/>
    <property type="molecule type" value="Genomic_DNA"/>
</dbReference>
<protein>
    <recommendedName>
        <fullName evidence="1">AbiEi antitoxin N-terminal domain-containing protein</fullName>
    </recommendedName>
</protein>
<dbReference type="Pfam" id="PF13338">
    <property type="entry name" value="AbiEi_4"/>
    <property type="match status" value="1"/>
</dbReference>
<dbReference type="AlphaFoldDB" id="A0A8H9FS34"/>
<evidence type="ECO:0000313" key="2">
    <source>
        <dbReference type="EMBL" id="GGB65144.1"/>
    </source>
</evidence>
<sequence>MSLQEIARFAAAQRGMFTTQQANAAGVGRKALRQAVRSGAVRHPARGLYAVAALVQPGAAAWQGHMAAGAQLLYEDAVLTGVTAVLAHGLPVWGFALDQPELLRPVDRQAGPKPFRVRPLRTAVVDGPWGPSVPLAEALVQLCMDHGIVQGVVSADAALHRGLVSKEELNAAVDAVATWSRSHRPRSMMTHVDAKAESVAESRARVEFASHGIQVVSQFVVRRADGSVIGRADFRVKGTNLLIEIDGRMKYAEGDPAVLWGEKRREDDMRAEGWLFVRATWLDLDVPGRASAKVRRALLADSA</sequence>
<organism evidence="2 3">
    <name type="scientific">Knoellia flava</name>
    <dbReference type="NCBI Taxonomy" id="913969"/>
    <lineage>
        <taxon>Bacteria</taxon>
        <taxon>Bacillati</taxon>
        <taxon>Actinomycetota</taxon>
        <taxon>Actinomycetes</taxon>
        <taxon>Micrococcales</taxon>
        <taxon>Intrasporangiaceae</taxon>
        <taxon>Knoellia</taxon>
    </lineage>
</organism>